<evidence type="ECO:0000256" key="2">
    <source>
        <dbReference type="SAM" id="SignalP"/>
    </source>
</evidence>
<comment type="similarity">
    <text evidence="1">Belongs to the ependymin family.</text>
</comment>
<dbReference type="GO" id="GO:0007160">
    <property type="term" value="P:cell-matrix adhesion"/>
    <property type="evidence" value="ECO:0007669"/>
    <property type="project" value="InterPro"/>
</dbReference>
<dbReference type="AlphaFoldDB" id="A0A8T3DN84"/>
<feature type="chain" id="PRO_5035829059" description="Ependymin" evidence="2">
    <location>
        <begin position="20"/>
        <end position="210"/>
    </location>
</feature>
<comment type="caution">
    <text evidence="3">The sequence shown here is derived from an EMBL/GenBank/DDBJ whole genome shotgun (WGS) entry which is preliminary data.</text>
</comment>
<evidence type="ECO:0000313" key="4">
    <source>
        <dbReference type="Proteomes" id="UP000829720"/>
    </source>
</evidence>
<accession>A0A8T3DN84</accession>
<reference evidence="3" key="1">
    <citation type="submission" date="2021-01" db="EMBL/GenBank/DDBJ databases">
        <authorList>
            <person name="Zahm M."/>
            <person name="Roques C."/>
            <person name="Cabau C."/>
            <person name="Klopp C."/>
            <person name="Donnadieu C."/>
            <person name="Jouanno E."/>
            <person name="Lampietro C."/>
            <person name="Louis A."/>
            <person name="Herpin A."/>
            <person name="Echchiki A."/>
            <person name="Berthelot C."/>
            <person name="Parey E."/>
            <person name="Roest-Crollius H."/>
            <person name="Braasch I."/>
            <person name="Postlethwait J."/>
            <person name="Bobe J."/>
            <person name="Montfort J."/>
            <person name="Bouchez O."/>
            <person name="Begum T."/>
            <person name="Mejri S."/>
            <person name="Adams A."/>
            <person name="Chen W.-J."/>
            <person name="Guiguen Y."/>
        </authorList>
    </citation>
    <scope>NUCLEOTIDE SEQUENCE</scope>
    <source>
        <tissue evidence="3">Blood</tissue>
    </source>
</reference>
<dbReference type="EMBL" id="JAERUA010000006">
    <property type="protein sequence ID" value="KAI1898501.1"/>
    <property type="molecule type" value="Genomic_DNA"/>
</dbReference>
<dbReference type="GO" id="GO:0005764">
    <property type="term" value="C:lysosome"/>
    <property type="evidence" value="ECO:0007669"/>
    <property type="project" value="TreeGrafter"/>
</dbReference>
<dbReference type="Pfam" id="PF00811">
    <property type="entry name" value="Ependymin"/>
    <property type="match status" value="1"/>
</dbReference>
<dbReference type="InterPro" id="IPR001299">
    <property type="entry name" value="Ependymin"/>
</dbReference>
<dbReference type="PANTHER" id="PTHR10697">
    <property type="entry name" value="MAMMALIAN EPENDYMIN-RELATED PROTEIN 1"/>
    <property type="match status" value="1"/>
</dbReference>
<dbReference type="SMART" id="SM00026">
    <property type="entry name" value="EPEND"/>
    <property type="match status" value="1"/>
</dbReference>
<dbReference type="OrthoDB" id="9942506at2759"/>
<dbReference type="PRINTS" id="PR00317">
    <property type="entry name" value="EPENDYMIN"/>
</dbReference>
<dbReference type="GO" id="GO:0005509">
    <property type="term" value="F:calcium ion binding"/>
    <property type="evidence" value="ECO:0007669"/>
    <property type="project" value="InterPro"/>
</dbReference>
<keyword evidence="4" id="KW-1185">Reference proteome</keyword>
<name>A0A8T3DN84_9TELE</name>
<keyword evidence="2" id="KW-0732">Signal</keyword>
<sequence>MQAFSLAIISLCLASDAWAQKPHPCTSPPLLVGSFSAAGPGGKFWSYGKYNYDALGQRVRFFEYGKTKNETFFMDLLMLFQEGVLYEISWETQSCEKMALEESFHPMEVPHNSTFLGQTVIGSSSGHGQGLLVNTWAGEVEEAHAKYMTTVTEHGCLPVSSLYHTEETGWMVISYFDNLIGIEDPQVFFPPPFCQTAKIEGTTNFLKVVF</sequence>
<protein>
    <recommendedName>
        <fullName evidence="5">Ependymin</fullName>
    </recommendedName>
</protein>
<evidence type="ECO:0000313" key="3">
    <source>
        <dbReference type="EMBL" id="KAI1898501.1"/>
    </source>
</evidence>
<dbReference type="PANTHER" id="PTHR10697:SF5">
    <property type="entry name" value="EPENDYMIN-RELATED"/>
    <property type="match status" value="1"/>
</dbReference>
<feature type="signal peptide" evidence="2">
    <location>
        <begin position="1"/>
        <end position="19"/>
    </location>
</feature>
<evidence type="ECO:0000256" key="1">
    <source>
        <dbReference type="ARBA" id="ARBA00010771"/>
    </source>
</evidence>
<dbReference type="Proteomes" id="UP000829720">
    <property type="component" value="Unassembled WGS sequence"/>
</dbReference>
<proteinExistence type="inferred from homology"/>
<organism evidence="3 4">
    <name type="scientific">Albula goreensis</name>
    <dbReference type="NCBI Taxonomy" id="1534307"/>
    <lineage>
        <taxon>Eukaryota</taxon>
        <taxon>Metazoa</taxon>
        <taxon>Chordata</taxon>
        <taxon>Craniata</taxon>
        <taxon>Vertebrata</taxon>
        <taxon>Euteleostomi</taxon>
        <taxon>Actinopterygii</taxon>
        <taxon>Neopterygii</taxon>
        <taxon>Teleostei</taxon>
        <taxon>Albuliformes</taxon>
        <taxon>Albulidae</taxon>
        <taxon>Albula</taxon>
    </lineage>
</organism>
<gene>
    <name evidence="3" type="ORF">AGOR_G00073000</name>
</gene>
<evidence type="ECO:0008006" key="5">
    <source>
        <dbReference type="Google" id="ProtNLM"/>
    </source>
</evidence>
<dbReference type="GO" id="GO:0005576">
    <property type="term" value="C:extracellular region"/>
    <property type="evidence" value="ECO:0007669"/>
    <property type="project" value="InterPro"/>
</dbReference>